<proteinExistence type="predicted"/>
<organism evidence="2 3">
    <name type="scientific">Cymbomonas tetramitiformis</name>
    <dbReference type="NCBI Taxonomy" id="36881"/>
    <lineage>
        <taxon>Eukaryota</taxon>
        <taxon>Viridiplantae</taxon>
        <taxon>Chlorophyta</taxon>
        <taxon>Pyramimonadophyceae</taxon>
        <taxon>Pyramimonadales</taxon>
        <taxon>Pyramimonadaceae</taxon>
        <taxon>Cymbomonas</taxon>
    </lineage>
</organism>
<feature type="region of interest" description="Disordered" evidence="1">
    <location>
        <begin position="92"/>
        <end position="168"/>
    </location>
</feature>
<dbReference type="Proteomes" id="UP001190700">
    <property type="component" value="Unassembled WGS sequence"/>
</dbReference>
<gene>
    <name evidence="2" type="ORF">CYMTET_21781</name>
</gene>
<sequence>MRRSVAPHAGRAVETAKDAEDENGALHRMLGGRWRRRRTRRIETERCTACWEGRWGRRDAEDETEALHRMLGGSVEMAKDAEDETEALHRMLRGGMSRLHESSDTAISSDAEGGQSQAQSATSPGFAGNTSASFDGNSNLGESGVSDIAQQGDSRDSDDLKARFVAFE</sequence>
<reference evidence="2 3" key="1">
    <citation type="journal article" date="2015" name="Genome Biol. Evol.">
        <title>Comparative Genomics of a Bacterivorous Green Alga Reveals Evolutionary Causalities and Consequences of Phago-Mixotrophic Mode of Nutrition.</title>
        <authorList>
            <person name="Burns J.A."/>
            <person name="Paasch A."/>
            <person name="Narechania A."/>
            <person name="Kim E."/>
        </authorList>
    </citation>
    <scope>NUCLEOTIDE SEQUENCE [LARGE SCALE GENOMIC DNA]</scope>
    <source>
        <strain evidence="2 3">PLY_AMNH</strain>
    </source>
</reference>
<feature type="non-terminal residue" evidence="2">
    <location>
        <position position="168"/>
    </location>
</feature>
<feature type="compositionally biased region" description="Basic and acidic residues" evidence="1">
    <location>
        <begin position="153"/>
        <end position="162"/>
    </location>
</feature>
<accession>A0AAE0G258</accession>
<evidence type="ECO:0000313" key="3">
    <source>
        <dbReference type="Proteomes" id="UP001190700"/>
    </source>
</evidence>
<feature type="region of interest" description="Disordered" evidence="1">
    <location>
        <begin position="1"/>
        <end position="20"/>
    </location>
</feature>
<keyword evidence="3" id="KW-1185">Reference proteome</keyword>
<name>A0AAE0G258_9CHLO</name>
<evidence type="ECO:0000313" key="2">
    <source>
        <dbReference type="EMBL" id="KAK3269790.1"/>
    </source>
</evidence>
<dbReference type="EMBL" id="LGRX02010740">
    <property type="protein sequence ID" value="KAK3269790.1"/>
    <property type="molecule type" value="Genomic_DNA"/>
</dbReference>
<protein>
    <submittedName>
        <fullName evidence="2">Uncharacterized protein</fullName>
    </submittedName>
</protein>
<dbReference type="AlphaFoldDB" id="A0AAE0G258"/>
<comment type="caution">
    <text evidence="2">The sequence shown here is derived from an EMBL/GenBank/DDBJ whole genome shotgun (WGS) entry which is preliminary data.</text>
</comment>
<feature type="compositionally biased region" description="Polar residues" evidence="1">
    <location>
        <begin position="104"/>
        <end position="141"/>
    </location>
</feature>
<evidence type="ECO:0000256" key="1">
    <source>
        <dbReference type="SAM" id="MobiDB-lite"/>
    </source>
</evidence>